<proteinExistence type="predicted"/>
<dbReference type="Proteomes" id="UP001230220">
    <property type="component" value="Unassembled WGS sequence"/>
</dbReference>
<evidence type="ECO:0000256" key="1">
    <source>
        <dbReference type="SAM" id="Phobius"/>
    </source>
</evidence>
<dbReference type="EMBL" id="JAUSUR010000002">
    <property type="protein sequence ID" value="MDQ0360954.1"/>
    <property type="molecule type" value="Genomic_DNA"/>
</dbReference>
<sequence length="195" mass="23247">MKKVNKIPNNQKVISINELKNLGYSYYMVNKLVEDNQLIRLNRKYYENVSFEGEDSDFYFVSAYFSSGTICLMSAAVYYGLSTYIPYEIDVAVKRDKKIVTKFDWPKFKIYYFGENRFNIGIDIISDGKNQFQIYDLEKTVIDIIYYRNKVGIEEMKEILINYLKRNDRDLTKLYQYAKQLKCLEVLKLYMDVLV</sequence>
<keyword evidence="3" id="KW-1185">Reference proteome</keyword>
<keyword evidence="1" id="KW-0472">Membrane</keyword>
<organism evidence="2 3">
    <name type="scientific">Breznakia pachnodae</name>
    <dbReference type="NCBI Taxonomy" id="265178"/>
    <lineage>
        <taxon>Bacteria</taxon>
        <taxon>Bacillati</taxon>
        <taxon>Bacillota</taxon>
        <taxon>Erysipelotrichia</taxon>
        <taxon>Erysipelotrichales</taxon>
        <taxon>Erysipelotrichaceae</taxon>
        <taxon>Breznakia</taxon>
    </lineage>
</organism>
<keyword evidence="1" id="KW-1133">Transmembrane helix</keyword>
<protein>
    <submittedName>
        <fullName evidence="2">Transcriptional regulator of viral defense system</fullName>
    </submittedName>
</protein>
<name>A0ABU0E247_9FIRM</name>
<gene>
    <name evidence="2" type="ORF">J2S15_001699</name>
</gene>
<feature type="transmembrane region" description="Helical" evidence="1">
    <location>
        <begin position="58"/>
        <end position="81"/>
    </location>
</feature>
<evidence type="ECO:0000313" key="2">
    <source>
        <dbReference type="EMBL" id="MDQ0360954.1"/>
    </source>
</evidence>
<keyword evidence="1" id="KW-0812">Transmembrane</keyword>
<dbReference type="RefSeq" id="WP_307407250.1">
    <property type="nucleotide sequence ID" value="NZ_JAUSUR010000002.1"/>
</dbReference>
<accession>A0ABU0E247</accession>
<reference evidence="2 3" key="1">
    <citation type="submission" date="2023-07" db="EMBL/GenBank/DDBJ databases">
        <title>Genomic Encyclopedia of Type Strains, Phase IV (KMG-IV): sequencing the most valuable type-strain genomes for metagenomic binning, comparative biology and taxonomic classification.</title>
        <authorList>
            <person name="Goeker M."/>
        </authorList>
    </citation>
    <scope>NUCLEOTIDE SEQUENCE [LARGE SCALE GENOMIC DNA]</scope>
    <source>
        <strain evidence="2 3">DSM 16784</strain>
    </source>
</reference>
<comment type="caution">
    <text evidence="2">The sequence shown here is derived from an EMBL/GenBank/DDBJ whole genome shotgun (WGS) entry which is preliminary data.</text>
</comment>
<evidence type="ECO:0000313" key="3">
    <source>
        <dbReference type="Proteomes" id="UP001230220"/>
    </source>
</evidence>